<dbReference type="GeneID" id="31015604"/>
<evidence type="ECO:0000259" key="1">
    <source>
        <dbReference type="PROSITE" id="PS50097"/>
    </source>
</evidence>
<dbReference type="EMBL" id="MNUE01000039">
    <property type="protein sequence ID" value="OJD32335.1"/>
    <property type="molecule type" value="Genomic_DNA"/>
</dbReference>
<dbReference type="Gene3D" id="3.30.710.10">
    <property type="entry name" value="Potassium Channel Kv1.1, Chain A"/>
    <property type="match status" value="1"/>
</dbReference>
<dbReference type="STRING" id="236234.A0A1J9RVB7"/>
<proteinExistence type="predicted"/>
<name>A0A1J9RVB7_9PEZI</name>
<dbReference type="OrthoDB" id="6359816at2759"/>
<dbReference type="RefSeq" id="XP_020128595.1">
    <property type="nucleotide sequence ID" value="XM_020275343.1"/>
</dbReference>
<dbReference type="CDD" id="cd18186">
    <property type="entry name" value="BTB_POZ_ZBTB_KLHL-like"/>
    <property type="match status" value="1"/>
</dbReference>
<evidence type="ECO:0000313" key="2">
    <source>
        <dbReference type="EMBL" id="OJD32335.1"/>
    </source>
</evidence>
<feature type="domain" description="BTB" evidence="1">
    <location>
        <begin position="27"/>
        <end position="96"/>
    </location>
</feature>
<sequence>MSVDPCDDPIAPLLEVVRSHFNSETFSDVDVVCANDDAYKCHRLVLSQSPVLAKALDPQLGFKESTRGVIELNNDDPSAVKAMLEFLYTFDYTDPNGADYSKILLFDAEMYALGEIYAISSLKKLAKKRFQDMFERPLDGHIIAPAIRAIYDTTPETDRGLRDVVVASCKPRIRSLLKDDDFNEMMDNVGPFGKDLLLYKDDYTFIPVEEFQRRQKNGTRLLMRVSYCITELRPESR</sequence>
<dbReference type="AlphaFoldDB" id="A0A1J9RVB7"/>
<accession>A0A1J9RVB7</accession>
<keyword evidence="3" id="KW-1185">Reference proteome</keyword>
<dbReference type="PROSITE" id="PS50097">
    <property type="entry name" value="BTB"/>
    <property type="match status" value="1"/>
</dbReference>
<comment type="caution">
    <text evidence="2">The sequence shown here is derived from an EMBL/GenBank/DDBJ whole genome shotgun (WGS) entry which is preliminary data.</text>
</comment>
<dbReference type="InterPro" id="IPR011333">
    <property type="entry name" value="SKP1/BTB/POZ_sf"/>
</dbReference>
<dbReference type="PANTHER" id="PTHR47843">
    <property type="entry name" value="BTB DOMAIN-CONTAINING PROTEIN-RELATED"/>
    <property type="match status" value="1"/>
</dbReference>
<evidence type="ECO:0000313" key="3">
    <source>
        <dbReference type="Proteomes" id="UP000183809"/>
    </source>
</evidence>
<dbReference type="Proteomes" id="UP000183809">
    <property type="component" value="Unassembled WGS sequence"/>
</dbReference>
<dbReference type="PANTHER" id="PTHR47843:SF5">
    <property type="entry name" value="BTB_POZ DOMAIN PROTEIN"/>
    <property type="match status" value="1"/>
</dbReference>
<reference evidence="2 3" key="1">
    <citation type="submission" date="2016-10" db="EMBL/GenBank/DDBJ databases">
        <title>Proteomics and genomics reveal pathogen-plant mechanisms compatible with a hemibiotrophic lifestyle of Diplodia corticola.</title>
        <authorList>
            <person name="Fernandes I."/>
            <person name="De Jonge R."/>
            <person name="Van De Peer Y."/>
            <person name="Devreese B."/>
            <person name="Alves A."/>
            <person name="Esteves A.C."/>
        </authorList>
    </citation>
    <scope>NUCLEOTIDE SEQUENCE [LARGE SCALE GENOMIC DNA]</scope>
    <source>
        <strain evidence="2 3">CBS 112549</strain>
    </source>
</reference>
<dbReference type="InterPro" id="IPR000210">
    <property type="entry name" value="BTB/POZ_dom"/>
</dbReference>
<protein>
    <submittedName>
        <fullName evidence="2">Btb poz domain protein</fullName>
    </submittedName>
</protein>
<organism evidence="2 3">
    <name type="scientific">Diplodia corticola</name>
    <dbReference type="NCBI Taxonomy" id="236234"/>
    <lineage>
        <taxon>Eukaryota</taxon>
        <taxon>Fungi</taxon>
        <taxon>Dikarya</taxon>
        <taxon>Ascomycota</taxon>
        <taxon>Pezizomycotina</taxon>
        <taxon>Dothideomycetes</taxon>
        <taxon>Dothideomycetes incertae sedis</taxon>
        <taxon>Botryosphaeriales</taxon>
        <taxon>Botryosphaeriaceae</taxon>
        <taxon>Diplodia</taxon>
    </lineage>
</organism>
<dbReference type="Pfam" id="PF00651">
    <property type="entry name" value="BTB"/>
    <property type="match status" value="1"/>
</dbReference>
<gene>
    <name evidence="2" type="ORF">BKCO1_3900035</name>
</gene>
<dbReference type="SUPFAM" id="SSF54695">
    <property type="entry name" value="POZ domain"/>
    <property type="match status" value="1"/>
</dbReference>